<protein>
    <recommendedName>
        <fullName evidence="4">Zinc finger PHD-type domain-containing protein</fullName>
    </recommendedName>
</protein>
<keyword evidence="3" id="KW-1185">Reference proteome</keyword>
<sequence length="293" mass="31899">MSHQQSAKMENSPANERKNSSEFSVVKLEEGVDDQNQTPMKNKRMKVEHCAACGDVGFQEVAVTCDCFNARENEYCTHYNSLAIPEIWFCEKCCNSDHLGLPEFSPRGTSLDSLCSSPIGVAIHGNKEIPSGQEEPTHAGDDAFSYGKAKQVINGISTVKSHCPTKFSGKKAEQASNETSCPSFSIKTPSFSLNHSGNEAEKTTDGRLSLNSLTDKPTQLPKSSGMKAEQATYEGLWSFFLPPEPLSFTHDGKKAEEAIKDGVSLSSLTTKPPPPPRHSRKKLSGKKLLNCPA</sequence>
<name>A0A6A6K2P6_HEVBR</name>
<accession>A0A6A6K2P6</accession>
<dbReference type="EMBL" id="JAAGAX010000367">
    <property type="protein sequence ID" value="KAF2282336.1"/>
    <property type="molecule type" value="Genomic_DNA"/>
</dbReference>
<feature type="compositionally biased region" description="Polar residues" evidence="1">
    <location>
        <begin position="209"/>
        <end position="222"/>
    </location>
</feature>
<evidence type="ECO:0000313" key="2">
    <source>
        <dbReference type="EMBL" id="KAF2282336.1"/>
    </source>
</evidence>
<proteinExistence type="predicted"/>
<reference evidence="2 3" key="1">
    <citation type="journal article" date="2020" name="Mol. Plant">
        <title>The Chromosome-Based Rubber Tree Genome Provides New Insights into Spurge Genome Evolution and Rubber Biosynthesis.</title>
        <authorList>
            <person name="Liu J."/>
            <person name="Shi C."/>
            <person name="Shi C.C."/>
            <person name="Li W."/>
            <person name="Zhang Q.J."/>
            <person name="Zhang Y."/>
            <person name="Li K."/>
            <person name="Lu H.F."/>
            <person name="Shi C."/>
            <person name="Zhu S.T."/>
            <person name="Xiao Z.Y."/>
            <person name="Nan H."/>
            <person name="Yue Y."/>
            <person name="Zhu X.G."/>
            <person name="Wu Y."/>
            <person name="Hong X.N."/>
            <person name="Fan G.Y."/>
            <person name="Tong Y."/>
            <person name="Zhang D."/>
            <person name="Mao C.L."/>
            <person name="Liu Y.L."/>
            <person name="Hao S.J."/>
            <person name="Liu W.Q."/>
            <person name="Lv M.Q."/>
            <person name="Zhang H.B."/>
            <person name="Liu Y."/>
            <person name="Hu-Tang G.R."/>
            <person name="Wang J.P."/>
            <person name="Wang J.H."/>
            <person name="Sun Y.H."/>
            <person name="Ni S.B."/>
            <person name="Chen W.B."/>
            <person name="Zhang X.C."/>
            <person name="Jiao Y.N."/>
            <person name="Eichler E.E."/>
            <person name="Li G.H."/>
            <person name="Liu X."/>
            <person name="Gao L.Z."/>
        </authorList>
    </citation>
    <scope>NUCLEOTIDE SEQUENCE [LARGE SCALE GENOMIC DNA]</scope>
    <source>
        <strain evidence="3">cv. GT1</strain>
        <tissue evidence="2">Leaf</tissue>
    </source>
</reference>
<dbReference type="AlphaFoldDB" id="A0A6A6K2P6"/>
<comment type="caution">
    <text evidence="2">The sequence shown here is derived from an EMBL/GenBank/DDBJ whole genome shotgun (WGS) entry which is preliminary data.</text>
</comment>
<feature type="compositionally biased region" description="Polar residues" evidence="1">
    <location>
        <begin position="1"/>
        <end position="14"/>
    </location>
</feature>
<evidence type="ECO:0000313" key="3">
    <source>
        <dbReference type="Proteomes" id="UP000467840"/>
    </source>
</evidence>
<organism evidence="2 3">
    <name type="scientific">Hevea brasiliensis</name>
    <name type="common">Para rubber tree</name>
    <name type="synonym">Siphonia brasiliensis</name>
    <dbReference type="NCBI Taxonomy" id="3981"/>
    <lineage>
        <taxon>Eukaryota</taxon>
        <taxon>Viridiplantae</taxon>
        <taxon>Streptophyta</taxon>
        <taxon>Embryophyta</taxon>
        <taxon>Tracheophyta</taxon>
        <taxon>Spermatophyta</taxon>
        <taxon>Magnoliopsida</taxon>
        <taxon>eudicotyledons</taxon>
        <taxon>Gunneridae</taxon>
        <taxon>Pentapetalae</taxon>
        <taxon>rosids</taxon>
        <taxon>fabids</taxon>
        <taxon>Malpighiales</taxon>
        <taxon>Euphorbiaceae</taxon>
        <taxon>Crotonoideae</taxon>
        <taxon>Micrandreae</taxon>
        <taxon>Hevea</taxon>
    </lineage>
</organism>
<gene>
    <name evidence="2" type="ORF">GH714_043865</name>
</gene>
<feature type="region of interest" description="Disordered" evidence="1">
    <location>
        <begin position="1"/>
        <end position="25"/>
    </location>
</feature>
<feature type="region of interest" description="Disordered" evidence="1">
    <location>
        <begin position="259"/>
        <end position="293"/>
    </location>
</feature>
<evidence type="ECO:0000256" key="1">
    <source>
        <dbReference type="SAM" id="MobiDB-lite"/>
    </source>
</evidence>
<dbReference type="Proteomes" id="UP000467840">
    <property type="component" value="Unassembled WGS sequence"/>
</dbReference>
<feature type="region of interest" description="Disordered" evidence="1">
    <location>
        <begin position="192"/>
        <end position="225"/>
    </location>
</feature>
<evidence type="ECO:0008006" key="4">
    <source>
        <dbReference type="Google" id="ProtNLM"/>
    </source>
</evidence>